<evidence type="ECO:0000313" key="1">
    <source>
        <dbReference type="EMBL" id="OAZ76017.1"/>
    </source>
</evidence>
<reference evidence="1 2" key="1">
    <citation type="submission" date="2016-05" db="EMBL/GenBank/DDBJ databases">
        <title>Genome sequencing of Acetobacter pasteurianus strain SRCM100623.</title>
        <authorList>
            <person name="Song Y.R."/>
        </authorList>
    </citation>
    <scope>NUCLEOTIDE SEQUENCE [LARGE SCALE GENOMIC DNA]</scope>
    <source>
        <strain evidence="1 2">SRCM100623</strain>
    </source>
</reference>
<dbReference type="Proteomes" id="UP000093796">
    <property type="component" value="Unassembled WGS sequence"/>
</dbReference>
<protein>
    <submittedName>
        <fullName evidence="1">Uncharacterized protein</fullName>
    </submittedName>
</protein>
<comment type="caution">
    <text evidence="1">The sequence shown here is derived from an EMBL/GenBank/DDBJ whole genome shotgun (WGS) entry which is preliminary data.</text>
</comment>
<evidence type="ECO:0000313" key="2">
    <source>
        <dbReference type="Proteomes" id="UP000093796"/>
    </source>
</evidence>
<proteinExistence type="predicted"/>
<dbReference type="AlphaFoldDB" id="A0A1A0DMV4"/>
<sequence>MTVISNKVNHPDIENILDFWHKCEFFLPFDLQRAVLDAEISQKGCTSG</sequence>
<dbReference type="PATRIC" id="fig|438.15.peg.317"/>
<name>A0A1A0DMV4_ACEPA</name>
<dbReference type="EMBL" id="LYUD01000023">
    <property type="protein sequence ID" value="OAZ76017.1"/>
    <property type="molecule type" value="Genomic_DNA"/>
</dbReference>
<gene>
    <name evidence="1" type="ORF">SRCM100623_00285</name>
</gene>
<accession>A0A1A0DMV4</accession>
<organism evidence="1 2">
    <name type="scientific">Acetobacter pasteurianus</name>
    <name type="common">Acetobacter turbidans</name>
    <dbReference type="NCBI Taxonomy" id="438"/>
    <lineage>
        <taxon>Bacteria</taxon>
        <taxon>Pseudomonadati</taxon>
        <taxon>Pseudomonadota</taxon>
        <taxon>Alphaproteobacteria</taxon>
        <taxon>Acetobacterales</taxon>
        <taxon>Acetobacteraceae</taxon>
        <taxon>Acetobacter</taxon>
    </lineage>
</organism>